<sequence length="82" mass="9033">MLSRRLPFTAVSFPWRLPGLSNFLPTQTAPTTQQSLQSLSVCRNKVSITPFCSSSPQISAELTDSIPQPPSKQVTVLVFQKN</sequence>
<dbReference type="EMBL" id="VIEB01000299">
    <property type="protein sequence ID" value="TQD96135.1"/>
    <property type="molecule type" value="Genomic_DNA"/>
</dbReference>
<accession>A0A540MBL6</accession>
<name>A0A540MBL6_MALBA</name>
<gene>
    <name evidence="1" type="ORF">C1H46_018278</name>
</gene>
<keyword evidence="2" id="KW-1185">Reference proteome</keyword>
<proteinExistence type="predicted"/>
<evidence type="ECO:0000313" key="1">
    <source>
        <dbReference type="EMBL" id="TQD96135.1"/>
    </source>
</evidence>
<dbReference type="AlphaFoldDB" id="A0A540MBL6"/>
<organism evidence="1 2">
    <name type="scientific">Malus baccata</name>
    <name type="common">Siberian crab apple</name>
    <name type="synonym">Pyrus baccata</name>
    <dbReference type="NCBI Taxonomy" id="106549"/>
    <lineage>
        <taxon>Eukaryota</taxon>
        <taxon>Viridiplantae</taxon>
        <taxon>Streptophyta</taxon>
        <taxon>Embryophyta</taxon>
        <taxon>Tracheophyta</taxon>
        <taxon>Spermatophyta</taxon>
        <taxon>Magnoliopsida</taxon>
        <taxon>eudicotyledons</taxon>
        <taxon>Gunneridae</taxon>
        <taxon>Pentapetalae</taxon>
        <taxon>rosids</taxon>
        <taxon>fabids</taxon>
        <taxon>Rosales</taxon>
        <taxon>Rosaceae</taxon>
        <taxon>Amygdaloideae</taxon>
        <taxon>Maleae</taxon>
        <taxon>Malus</taxon>
    </lineage>
</organism>
<reference evidence="1 2" key="1">
    <citation type="journal article" date="2019" name="G3 (Bethesda)">
        <title>Sequencing of a Wild Apple (Malus baccata) Genome Unravels the Differences Between Cultivated and Wild Apple Species Regarding Disease Resistance and Cold Tolerance.</title>
        <authorList>
            <person name="Chen X."/>
        </authorList>
    </citation>
    <scope>NUCLEOTIDE SEQUENCE [LARGE SCALE GENOMIC DNA]</scope>
    <source>
        <strain evidence="2">cv. Shandingzi</strain>
        <tissue evidence="1">Leaves</tissue>
    </source>
</reference>
<protein>
    <submittedName>
        <fullName evidence="1">Uncharacterized protein</fullName>
    </submittedName>
</protein>
<evidence type="ECO:0000313" key="2">
    <source>
        <dbReference type="Proteomes" id="UP000315295"/>
    </source>
</evidence>
<dbReference type="Proteomes" id="UP000315295">
    <property type="component" value="Unassembled WGS sequence"/>
</dbReference>
<dbReference type="STRING" id="106549.A0A540MBL6"/>
<comment type="caution">
    <text evidence="1">The sequence shown here is derived from an EMBL/GenBank/DDBJ whole genome shotgun (WGS) entry which is preliminary data.</text>
</comment>